<dbReference type="Proteomes" id="UP001224812">
    <property type="component" value="Unassembled WGS sequence"/>
</dbReference>
<dbReference type="EMBL" id="FOBN01000046">
    <property type="protein sequence ID" value="SEM68289.1"/>
    <property type="molecule type" value="Genomic_DNA"/>
</dbReference>
<dbReference type="STRING" id="97481.SAMN05444853_1463"/>
<protein>
    <submittedName>
        <fullName evidence="2">Colicin immunity domain-containing protein</fullName>
    </submittedName>
    <submittedName>
        <fullName evidence="3">Self-protective colicin-like immunity</fullName>
    </submittedName>
</protein>
<gene>
    <name evidence="2" type="ORF">QJT92_06735</name>
    <name evidence="3" type="ORF">SAMN05444853_1463</name>
</gene>
<evidence type="ECO:0000313" key="4">
    <source>
        <dbReference type="Proteomes" id="UP000198883"/>
    </source>
</evidence>
<keyword evidence="5" id="KW-1185">Reference proteome</keyword>
<proteinExistence type="predicted"/>
<sequence length="85" mass="9981">MVVTPLIQFAIDFDKGKVSAFDFSDKYLDMWDSDDRGLGQNDKDTWETAAKIRTACDDYYPGDDYEINEDEFRQLVREYLAEINH</sequence>
<dbReference type="EMBL" id="JASAVS010000013">
    <property type="protein sequence ID" value="MDP8085613.1"/>
    <property type="molecule type" value="Genomic_DNA"/>
</dbReference>
<accession>A0A1H8AER1</accession>
<dbReference type="Pfam" id="PF09204">
    <property type="entry name" value="Colicin_immun"/>
    <property type="match status" value="1"/>
</dbReference>
<dbReference type="Gene3D" id="1.20.120.650">
    <property type="entry name" value="Colicin D"/>
    <property type="match status" value="1"/>
</dbReference>
<evidence type="ECO:0000313" key="3">
    <source>
        <dbReference type="EMBL" id="SEM68289.1"/>
    </source>
</evidence>
<dbReference type="RefSeq" id="WP_090923527.1">
    <property type="nucleotide sequence ID" value="NZ_CP016180.1"/>
</dbReference>
<evidence type="ECO:0000259" key="1">
    <source>
        <dbReference type="Pfam" id="PF09204"/>
    </source>
</evidence>
<dbReference type="InterPro" id="IPR015287">
    <property type="entry name" value="Colicin_D_immunity_dom"/>
</dbReference>
<reference evidence="2 5" key="3">
    <citation type="journal article" date="2023" name="Front. Microbiol.">
        <title>Phylogeography and host specificity of Pasteurellaceae pathogenic to sea-farmed fish in the north-east Atlantic.</title>
        <authorList>
            <person name="Gulla S."/>
            <person name="Colquhoun D.J."/>
            <person name="Olsen A.B."/>
            <person name="Spilsberg B."/>
            <person name="Lagesen K."/>
            <person name="Aakesson C.P."/>
            <person name="Strom S."/>
            <person name="Manji F."/>
            <person name="Birkbeck T.H."/>
            <person name="Nilsen H.K."/>
        </authorList>
    </citation>
    <scope>NUCLEOTIDE SEQUENCE [LARGE SCALE GENOMIC DNA]</scope>
    <source>
        <strain evidence="2 5">VIO11850</strain>
    </source>
</reference>
<dbReference type="InterPro" id="IPR036471">
    <property type="entry name" value="Colicin_D_sf"/>
</dbReference>
<dbReference type="AlphaFoldDB" id="A0A1H8AER1"/>
<dbReference type="OrthoDB" id="8595941at2"/>
<dbReference type="GeneID" id="83545305"/>
<name>A0A1H8AER1_9PAST</name>
<dbReference type="GO" id="GO:0015643">
    <property type="term" value="F:toxic substance binding"/>
    <property type="evidence" value="ECO:0007669"/>
    <property type="project" value="InterPro"/>
</dbReference>
<reference evidence="3" key="1">
    <citation type="submission" date="2016-10" db="EMBL/GenBank/DDBJ databases">
        <authorList>
            <person name="de Groot N.N."/>
        </authorList>
    </citation>
    <scope>NUCLEOTIDE SEQUENCE [LARGE SCALE GENOMIC DNA]</scope>
    <source>
        <strain evidence="3">DSM 24204</strain>
    </source>
</reference>
<organism evidence="3 4">
    <name type="scientific">Phocoenobacter skyensis</name>
    <dbReference type="NCBI Taxonomy" id="97481"/>
    <lineage>
        <taxon>Bacteria</taxon>
        <taxon>Pseudomonadati</taxon>
        <taxon>Pseudomonadota</taxon>
        <taxon>Gammaproteobacteria</taxon>
        <taxon>Pasteurellales</taxon>
        <taxon>Pasteurellaceae</taxon>
        <taxon>Phocoenobacter</taxon>
    </lineage>
</organism>
<reference evidence="4" key="2">
    <citation type="submission" date="2016-10" db="EMBL/GenBank/DDBJ databases">
        <authorList>
            <person name="Varghese N."/>
            <person name="Submissions S."/>
        </authorList>
    </citation>
    <scope>NUCLEOTIDE SEQUENCE [LARGE SCALE GENOMIC DNA]</scope>
    <source>
        <strain evidence="4">DSM 24204</strain>
    </source>
</reference>
<dbReference type="GO" id="GO:0030153">
    <property type="term" value="P:bacteriocin immunity"/>
    <property type="evidence" value="ECO:0007669"/>
    <property type="project" value="InterPro"/>
</dbReference>
<evidence type="ECO:0000313" key="2">
    <source>
        <dbReference type="EMBL" id="MDP8085613.1"/>
    </source>
</evidence>
<feature type="domain" description="Colicin D immunity protein" evidence="1">
    <location>
        <begin position="3"/>
        <end position="81"/>
    </location>
</feature>
<dbReference type="Proteomes" id="UP000198883">
    <property type="component" value="Unassembled WGS sequence"/>
</dbReference>
<evidence type="ECO:0000313" key="5">
    <source>
        <dbReference type="Proteomes" id="UP001224812"/>
    </source>
</evidence>